<gene>
    <name evidence="5" type="ORF">ACFQ47_06265</name>
</gene>
<dbReference type="SUPFAM" id="SSF46785">
    <property type="entry name" value="Winged helix' DNA-binding domain"/>
    <property type="match status" value="1"/>
</dbReference>
<dbReference type="NCBIfam" id="NF033788">
    <property type="entry name" value="HTH_metalloreg"/>
    <property type="match status" value="1"/>
</dbReference>
<reference evidence="6" key="1">
    <citation type="journal article" date="2019" name="Int. J. Syst. Evol. Microbiol.">
        <title>The Global Catalogue of Microorganisms (GCM) 10K type strain sequencing project: providing services to taxonomists for standard genome sequencing and annotation.</title>
        <authorList>
            <consortium name="The Broad Institute Genomics Platform"/>
            <consortium name="The Broad Institute Genome Sequencing Center for Infectious Disease"/>
            <person name="Wu L."/>
            <person name="Ma J."/>
        </authorList>
    </citation>
    <scope>NUCLEOTIDE SEQUENCE [LARGE SCALE GENOMIC DNA]</scope>
    <source>
        <strain evidence="6">CCM 8947</strain>
    </source>
</reference>
<dbReference type="PANTHER" id="PTHR43132:SF6">
    <property type="entry name" value="HTH-TYPE TRANSCRIPTIONAL REPRESSOR CZRA"/>
    <property type="match status" value="1"/>
</dbReference>
<dbReference type="Pfam" id="PF01022">
    <property type="entry name" value="HTH_5"/>
    <property type="match status" value="1"/>
</dbReference>
<proteinExistence type="predicted"/>
<sequence length="112" mass="12503">MSEVNEALIGEAARIFHVLSNPGRIRLLYALEKTACDVSTLVTTLHLDQPVVSHQLALLFDYQLVARRKVGLHVYYTLSDPHIIEIMDAMLGHVEHEITGAPHPASLQETHD</sequence>
<keyword evidence="3" id="KW-0804">Transcription</keyword>
<evidence type="ECO:0000256" key="2">
    <source>
        <dbReference type="ARBA" id="ARBA00023125"/>
    </source>
</evidence>
<dbReference type="CDD" id="cd00090">
    <property type="entry name" value="HTH_ARSR"/>
    <property type="match status" value="1"/>
</dbReference>
<accession>A0ABW4CPQ8</accession>
<protein>
    <submittedName>
        <fullName evidence="5">ArsR/SmtB family transcription factor</fullName>
    </submittedName>
</protein>
<comment type="caution">
    <text evidence="5">The sequence shown here is derived from an EMBL/GenBank/DDBJ whole genome shotgun (WGS) entry which is preliminary data.</text>
</comment>
<feature type="domain" description="HTH arsR-type" evidence="4">
    <location>
        <begin position="4"/>
        <end position="98"/>
    </location>
</feature>
<dbReference type="InterPro" id="IPR051011">
    <property type="entry name" value="Metal_resp_trans_reg"/>
</dbReference>
<evidence type="ECO:0000256" key="1">
    <source>
        <dbReference type="ARBA" id="ARBA00023015"/>
    </source>
</evidence>
<evidence type="ECO:0000313" key="6">
    <source>
        <dbReference type="Proteomes" id="UP001597192"/>
    </source>
</evidence>
<keyword evidence="6" id="KW-1185">Reference proteome</keyword>
<dbReference type="InterPro" id="IPR036388">
    <property type="entry name" value="WH-like_DNA-bd_sf"/>
</dbReference>
<evidence type="ECO:0000256" key="3">
    <source>
        <dbReference type="ARBA" id="ARBA00023163"/>
    </source>
</evidence>
<dbReference type="RefSeq" id="WP_125696675.1">
    <property type="nucleotide sequence ID" value="NZ_JBHTOG010000031.1"/>
</dbReference>
<dbReference type="Gene3D" id="1.10.10.10">
    <property type="entry name" value="Winged helix-like DNA-binding domain superfamily/Winged helix DNA-binding domain"/>
    <property type="match status" value="1"/>
</dbReference>
<dbReference type="PANTHER" id="PTHR43132">
    <property type="entry name" value="ARSENICAL RESISTANCE OPERON REPRESSOR ARSR-RELATED"/>
    <property type="match status" value="1"/>
</dbReference>
<dbReference type="EMBL" id="JBHTOG010000031">
    <property type="protein sequence ID" value="MFD1432287.1"/>
    <property type="molecule type" value="Genomic_DNA"/>
</dbReference>
<evidence type="ECO:0000259" key="4">
    <source>
        <dbReference type="PROSITE" id="PS50987"/>
    </source>
</evidence>
<name>A0ABW4CPQ8_9LACO</name>
<keyword evidence="1" id="KW-0805">Transcription regulation</keyword>
<dbReference type="PRINTS" id="PR00778">
    <property type="entry name" value="HTHARSR"/>
</dbReference>
<dbReference type="InterPro" id="IPR011991">
    <property type="entry name" value="ArsR-like_HTH"/>
</dbReference>
<dbReference type="InterPro" id="IPR036390">
    <property type="entry name" value="WH_DNA-bd_sf"/>
</dbReference>
<dbReference type="Proteomes" id="UP001597192">
    <property type="component" value="Unassembled WGS sequence"/>
</dbReference>
<keyword evidence="2" id="KW-0238">DNA-binding</keyword>
<organism evidence="5 6">
    <name type="scientific">Lacticaseibacillus yichunensis</name>
    <dbReference type="NCBI Taxonomy" id="2486015"/>
    <lineage>
        <taxon>Bacteria</taxon>
        <taxon>Bacillati</taxon>
        <taxon>Bacillota</taxon>
        <taxon>Bacilli</taxon>
        <taxon>Lactobacillales</taxon>
        <taxon>Lactobacillaceae</taxon>
        <taxon>Lacticaseibacillus</taxon>
    </lineage>
</organism>
<dbReference type="PROSITE" id="PS50987">
    <property type="entry name" value="HTH_ARSR_2"/>
    <property type="match status" value="1"/>
</dbReference>
<dbReference type="InterPro" id="IPR001845">
    <property type="entry name" value="HTH_ArsR_DNA-bd_dom"/>
</dbReference>
<dbReference type="SMART" id="SM00418">
    <property type="entry name" value="HTH_ARSR"/>
    <property type="match status" value="1"/>
</dbReference>
<evidence type="ECO:0000313" key="5">
    <source>
        <dbReference type="EMBL" id="MFD1432287.1"/>
    </source>
</evidence>